<dbReference type="PANTHER" id="PTHR46033">
    <property type="entry name" value="PROTEIN MAIN-LIKE 2"/>
    <property type="match status" value="1"/>
</dbReference>
<dbReference type="RefSeq" id="XP_040948605.1">
    <property type="nucleotide sequence ID" value="XM_041092671.1"/>
</dbReference>
<sequence length="395" mass="44595">MFEWDDSAGLTAFQDAKQRFWEIYHGFPCENKLPNNAFLVSGVIVATLLMLGVRHVQRLYNEKKGPYRALRGRVNSVRFQPDERLIPYLELAGFGSAALIRTFELRYDLISALVERWRPETHTFHLPCGECTVTLEDVALQLGLPIDGNAVTGVSSISRPATLCNELLGRSPSQGKFTSLRFSWLHANFEHLPSTANEWEVMQAVRAYIMHLIGGVLMPDTNGSKVHLMYLPLLSNLHNTRSYSWGSAVLAMLYRELCRTTTPSAVDMGGGLILLQSWALYRMPFLASIRWSSNPSIGKSQTVPMYRLMIENHAGKGFIWMSYSTPEIMAVIPSSAHVHSNLWCISAPIINFNIVEWYHGNRVLRQFGCIQYIPTLTVQLGEIHGMNKKGRYGDN</sequence>
<evidence type="ECO:0000313" key="3">
    <source>
        <dbReference type="RefSeq" id="XP_040948605.1"/>
    </source>
</evidence>
<organism evidence="2 3">
    <name type="scientific">Gossypium hirsutum</name>
    <name type="common">Upland cotton</name>
    <name type="synonym">Gossypium mexicanum</name>
    <dbReference type="NCBI Taxonomy" id="3635"/>
    <lineage>
        <taxon>Eukaryota</taxon>
        <taxon>Viridiplantae</taxon>
        <taxon>Streptophyta</taxon>
        <taxon>Embryophyta</taxon>
        <taxon>Tracheophyta</taxon>
        <taxon>Spermatophyta</taxon>
        <taxon>Magnoliopsida</taxon>
        <taxon>eudicotyledons</taxon>
        <taxon>Gunneridae</taxon>
        <taxon>Pentapetalae</taxon>
        <taxon>rosids</taxon>
        <taxon>malvids</taxon>
        <taxon>Malvales</taxon>
        <taxon>Malvaceae</taxon>
        <taxon>Malvoideae</taxon>
        <taxon>Gossypium</taxon>
    </lineage>
</organism>
<dbReference type="Pfam" id="PF10536">
    <property type="entry name" value="PMD"/>
    <property type="match status" value="1"/>
</dbReference>
<dbReference type="GeneID" id="121217111"/>
<accession>A0ABM3A246</accession>
<reference evidence="3" key="2">
    <citation type="submission" date="2025-08" db="UniProtKB">
        <authorList>
            <consortium name="RefSeq"/>
        </authorList>
    </citation>
    <scope>IDENTIFICATION</scope>
</reference>
<reference evidence="2" key="1">
    <citation type="journal article" date="2020" name="Nat. Genet.">
        <title>Genomic diversifications of five Gossypium allopolyploid species and their impact on cotton improvement.</title>
        <authorList>
            <person name="Chen Z.J."/>
            <person name="Sreedasyam A."/>
            <person name="Ando A."/>
            <person name="Song Q."/>
            <person name="De Santiago L.M."/>
            <person name="Hulse-Kemp A.M."/>
            <person name="Ding M."/>
            <person name="Ye W."/>
            <person name="Kirkbride R.C."/>
            <person name="Jenkins J."/>
            <person name="Plott C."/>
            <person name="Lovell J."/>
            <person name="Lin Y.M."/>
            <person name="Vaughn R."/>
            <person name="Liu B."/>
            <person name="Simpson S."/>
            <person name="Scheffler B.E."/>
            <person name="Wen L."/>
            <person name="Saski C.A."/>
            <person name="Grover C.E."/>
            <person name="Hu G."/>
            <person name="Conover J.L."/>
            <person name="Carlson J.W."/>
            <person name="Shu S."/>
            <person name="Boston L.B."/>
            <person name="Williams M."/>
            <person name="Peterson D.G."/>
            <person name="McGee K."/>
            <person name="Jones D.C."/>
            <person name="Wendel J.F."/>
            <person name="Stelly D.M."/>
            <person name="Grimwood J."/>
            <person name="Schmutz J."/>
        </authorList>
    </citation>
    <scope>NUCLEOTIDE SEQUENCE [LARGE SCALE GENOMIC DNA]</scope>
    <source>
        <strain evidence="2">cv. TM-1</strain>
    </source>
</reference>
<name>A0ABM3A246_GOSHI</name>
<feature type="domain" description="Aminotransferase-like plant mobile" evidence="1">
    <location>
        <begin position="93"/>
        <end position="377"/>
    </location>
</feature>
<protein>
    <submittedName>
        <fullName evidence="3">Serine/threonine-protein phosphatase 7 long form homolog</fullName>
    </submittedName>
</protein>
<dbReference type="PANTHER" id="PTHR46033:SF8">
    <property type="entry name" value="PROTEIN MAINTENANCE OF MERISTEMS-LIKE"/>
    <property type="match status" value="1"/>
</dbReference>
<proteinExistence type="predicted"/>
<dbReference type="InterPro" id="IPR044824">
    <property type="entry name" value="MAIN-like"/>
</dbReference>
<keyword evidence="2" id="KW-1185">Reference proteome</keyword>
<dbReference type="InterPro" id="IPR019557">
    <property type="entry name" value="AminoTfrase-like_pln_mobile"/>
</dbReference>
<evidence type="ECO:0000259" key="1">
    <source>
        <dbReference type="Pfam" id="PF10536"/>
    </source>
</evidence>
<evidence type="ECO:0000313" key="2">
    <source>
        <dbReference type="Proteomes" id="UP000818029"/>
    </source>
</evidence>
<gene>
    <name evidence="3" type="primary">LOC121217111</name>
</gene>
<dbReference type="Proteomes" id="UP000818029">
    <property type="component" value="Chromosome D05"/>
</dbReference>